<keyword evidence="2" id="KW-0677">Repeat</keyword>
<keyword evidence="3" id="KW-0812">Transmembrane</keyword>
<dbReference type="PANTHER" id="PTHR46652:SF3">
    <property type="entry name" value="LEUCINE-RICH REPEAT-CONTAINING PROTEIN 9"/>
    <property type="match status" value="1"/>
</dbReference>
<dbReference type="PANTHER" id="PTHR46652">
    <property type="entry name" value="LEUCINE-RICH REPEAT AND IQ DOMAIN-CONTAINING PROTEIN 1-RELATED"/>
    <property type="match status" value="1"/>
</dbReference>
<feature type="transmembrane region" description="Helical" evidence="3">
    <location>
        <begin position="25"/>
        <end position="43"/>
    </location>
</feature>
<dbReference type="InterPro" id="IPR001611">
    <property type="entry name" value="Leu-rich_rpt"/>
</dbReference>
<reference evidence="5" key="1">
    <citation type="journal article" date="2019" name="Int. J. Syst. Evol. Microbiol.">
        <title>The Global Catalogue of Microorganisms (GCM) 10K type strain sequencing project: providing services to taxonomists for standard genome sequencing and annotation.</title>
        <authorList>
            <consortium name="The Broad Institute Genomics Platform"/>
            <consortium name="The Broad Institute Genome Sequencing Center for Infectious Disease"/>
            <person name="Wu L."/>
            <person name="Ma J."/>
        </authorList>
    </citation>
    <scope>NUCLEOTIDE SEQUENCE [LARGE SCALE GENOMIC DNA]</scope>
    <source>
        <strain evidence="5">CCM 7043</strain>
    </source>
</reference>
<dbReference type="InterPro" id="IPR050836">
    <property type="entry name" value="SDS22/Internalin_LRR"/>
</dbReference>
<dbReference type="Proteomes" id="UP001597114">
    <property type="component" value="Unassembled WGS sequence"/>
</dbReference>
<dbReference type="PROSITE" id="PS51450">
    <property type="entry name" value="LRR"/>
    <property type="match status" value="6"/>
</dbReference>
<protein>
    <submittedName>
        <fullName evidence="4">Leucine-rich repeat domain-containing protein</fullName>
    </submittedName>
</protein>
<feature type="transmembrane region" description="Helical" evidence="3">
    <location>
        <begin position="50"/>
        <end position="70"/>
    </location>
</feature>
<evidence type="ECO:0000256" key="1">
    <source>
        <dbReference type="ARBA" id="ARBA00022614"/>
    </source>
</evidence>
<dbReference type="Pfam" id="PF12799">
    <property type="entry name" value="LRR_4"/>
    <property type="match status" value="2"/>
</dbReference>
<feature type="transmembrane region" description="Helical" evidence="3">
    <location>
        <begin position="207"/>
        <end position="225"/>
    </location>
</feature>
<evidence type="ECO:0000313" key="5">
    <source>
        <dbReference type="Proteomes" id="UP001597114"/>
    </source>
</evidence>
<keyword evidence="3" id="KW-0472">Membrane</keyword>
<evidence type="ECO:0000256" key="3">
    <source>
        <dbReference type="SAM" id="Phobius"/>
    </source>
</evidence>
<dbReference type="InterPro" id="IPR025875">
    <property type="entry name" value="Leu-rich_rpt_4"/>
</dbReference>
<feature type="transmembrane region" description="Helical" evidence="3">
    <location>
        <begin position="157"/>
        <end position="180"/>
    </location>
</feature>
<keyword evidence="3" id="KW-1133">Transmembrane helix</keyword>
<name>A0ABW4EZ66_9PSEU</name>
<dbReference type="EMBL" id="JBHUCO010000024">
    <property type="protein sequence ID" value="MFD1520287.1"/>
    <property type="molecule type" value="Genomic_DNA"/>
</dbReference>
<dbReference type="InterPro" id="IPR003591">
    <property type="entry name" value="Leu-rich_rpt_typical-subtyp"/>
</dbReference>
<comment type="caution">
    <text evidence="4">The sequence shown here is derived from an EMBL/GenBank/DDBJ whole genome shotgun (WGS) entry which is preliminary data.</text>
</comment>
<accession>A0ABW4EZ66</accession>
<keyword evidence="5" id="KW-1185">Reference proteome</keyword>
<dbReference type="SUPFAM" id="SSF52058">
    <property type="entry name" value="L domain-like"/>
    <property type="match status" value="1"/>
</dbReference>
<organism evidence="4 5">
    <name type="scientific">Pseudonocardia yunnanensis</name>
    <dbReference type="NCBI Taxonomy" id="58107"/>
    <lineage>
        <taxon>Bacteria</taxon>
        <taxon>Bacillati</taxon>
        <taxon>Actinomycetota</taxon>
        <taxon>Actinomycetes</taxon>
        <taxon>Pseudonocardiales</taxon>
        <taxon>Pseudonocardiaceae</taxon>
        <taxon>Pseudonocardia</taxon>
    </lineage>
</organism>
<dbReference type="RefSeq" id="WP_344727460.1">
    <property type="nucleotide sequence ID" value="NZ_BAAAUS010000043.1"/>
</dbReference>
<feature type="transmembrane region" description="Helical" evidence="3">
    <location>
        <begin position="90"/>
        <end position="115"/>
    </location>
</feature>
<evidence type="ECO:0000313" key="4">
    <source>
        <dbReference type="EMBL" id="MFD1520287.1"/>
    </source>
</evidence>
<keyword evidence="1" id="KW-0433">Leucine-rich repeat</keyword>
<dbReference type="SMART" id="SM00369">
    <property type="entry name" value="LRR_TYP"/>
    <property type="match status" value="5"/>
</dbReference>
<evidence type="ECO:0000256" key="2">
    <source>
        <dbReference type="ARBA" id="ARBA00022737"/>
    </source>
</evidence>
<sequence>MSSVVGIAGVAVAVALAPYDLSSRALVVAMACCPLLAALAALVRRTRALGAAIVVAGIVIVGVGVATTVSTDALHLFSLDFPLTQVATNAATVLAPLGLVVVGGVLVVAGLAALLRDRLLGVIAAAITVVTALLYAIALLGLAVQPLAYRGGNVQRVPIVAAAVVGVAALVLVVVVTRWWSLPARANGPQPEAPAVASTSGRRAARWSLVGAILLVGTGAGWAGYSQLGSRLELADLFPDPALAACVRGAVDGMSGDRVSERELNSVFHLTCNGDLAQGGRIAVLDGLDHLPNLVDLDLSGNNVGELSALVQAPQLTALTLTNNAVRDLSPLAGLTSLQELGLSGNEVTDIAPLAGLTQLRFLGLSGNAVTDLRPLASLANLTELDVSDNQVADVTPLAGLSRLDRLRLGRNLIADPSALQALPALTTLDVSGNRIRDAATLAGCPAVKELSIGGNPLADVGPLRDMPALEGVDLSESDPTRVTGIEALRAKGVFVGGLA</sequence>
<dbReference type="Pfam" id="PF13516">
    <property type="entry name" value="LRR_6"/>
    <property type="match status" value="2"/>
</dbReference>
<dbReference type="Gene3D" id="3.80.10.10">
    <property type="entry name" value="Ribonuclease Inhibitor"/>
    <property type="match status" value="1"/>
</dbReference>
<gene>
    <name evidence="4" type="ORF">ACFSJD_22525</name>
</gene>
<feature type="transmembrane region" description="Helical" evidence="3">
    <location>
        <begin position="122"/>
        <end position="145"/>
    </location>
</feature>
<proteinExistence type="predicted"/>
<dbReference type="InterPro" id="IPR032675">
    <property type="entry name" value="LRR_dom_sf"/>
</dbReference>